<proteinExistence type="predicted"/>
<dbReference type="SUPFAM" id="SSF53822">
    <property type="entry name" value="Periplasmic binding protein-like I"/>
    <property type="match status" value="1"/>
</dbReference>
<keyword evidence="4" id="KW-0804">Transcription</keyword>
<keyword evidence="3" id="KW-0238">DNA-binding</keyword>
<evidence type="ECO:0000313" key="6">
    <source>
        <dbReference type="EMBL" id="AYQ73943.1"/>
    </source>
</evidence>
<dbReference type="AlphaFoldDB" id="A0A3G3K0J1"/>
<keyword evidence="7" id="KW-1185">Reference proteome</keyword>
<dbReference type="InterPro" id="IPR046335">
    <property type="entry name" value="LacI/GalR-like_sensor"/>
</dbReference>
<dbReference type="SMART" id="SM00354">
    <property type="entry name" value="HTH_LACI"/>
    <property type="match status" value="1"/>
</dbReference>
<protein>
    <submittedName>
        <fullName evidence="6">LacI family transcriptional regulator</fullName>
    </submittedName>
</protein>
<dbReference type="Gene3D" id="3.40.50.2300">
    <property type="match status" value="2"/>
</dbReference>
<dbReference type="Pfam" id="PF13377">
    <property type="entry name" value="Peripla_BP_3"/>
    <property type="match status" value="1"/>
</dbReference>
<dbReference type="InterPro" id="IPR010982">
    <property type="entry name" value="Lambda_DNA-bd_dom_sf"/>
</dbReference>
<dbReference type="InterPro" id="IPR028082">
    <property type="entry name" value="Peripla_BP_I"/>
</dbReference>
<dbReference type="PANTHER" id="PTHR30146">
    <property type="entry name" value="LACI-RELATED TRANSCRIPTIONAL REPRESSOR"/>
    <property type="match status" value="1"/>
</dbReference>
<dbReference type="SUPFAM" id="SSF47413">
    <property type="entry name" value="lambda repressor-like DNA-binding domains"/>
    <property type="match status" value="1"/>
</dbReference>
<dbReference type="CDD" id="cd06291">
    <property type="entry name" value="PBP1_Qymf-like"/>
    <property type="match status" value="1"/>
</dbReference>
<dbReference type="CDD" id="cd01392">
    <property type="entry name" value="HTH_LacI"/>
    <property type="match status" value="1"/>
</dbReference>
<evidence type="ECO:0000313" key="7">
    <source>
        <dbReference type="Proteomes" id="UP000269097"/>
    </source>
</evidence>
<dbReference type="Gene3D" id="1.10.260.40">
    <property type="entry name" value="lambda repressor-like DNA-binding domains"/>
    <property type="match status" value="1"/>
</dbReference>
<sequence length="324" mass="36682">MSTINDVAEKAGVSVTTVSRVLNNRGYISEKTREKVYRTMEELNYQPNEIARSLLRKQSNIIGLIIPDISHPFFGEFANAAEYYAYQNGCKLLLCNSQLDPAKEREYIEMMKRHRVDGIIMGSHTLDVEVYRNLPYPVVTLDRQIEGIPFVASDNERGGELAAQLLIDKGCRKLAHICGNLQLDLLANRRTSGFERVASENGATFMTLQTNMDVFDQQEYERIISGLLTEHPDIDGVFATSDIIAAFVIKWCRKLGKQVPGQVRIVGYDDVRMASWATPGITTVKQPIREMGRLAVELIRKQMDEEDFSMENLLPVTLVERETT</sequence>
<dbReference type="PANTHER" id="PTHR30146:SF95">
    <property type="entry name" value="RIBOSE OPERON REPRESSOR"/>
    <property type="match status" value="1"/>
</dbReference>
<feature type="domain" description="HTH lacI-type" evidence="5">
    <location>
        <begin position="2"/>
        <end position="56"/>
    </location>
</feature>
<dbReference type="RefSeq" id="WP_123042027.1">
    <property type="nucleotide sequence ID" value="NZ_CP033433.1"/>
</dbReference>
<keyword evidence="1" id="KW-0678">Repressor</keyword>
<dbReference type="EMBL" id="CP033433">
    <property type="protein sequence ID" value="AYQ73943.1"/>
    <property type="molecule type" value="Genomic_DNA"/>
</dbReference>
<evidence type="ECO:0000256" key="2">
    <source>
        <dbReference type="ARBA" id="ARBA00023015"/>
    </source>
</evidence>
<dbReference type="Proteomes" id="UP000269097">
    <property type="component" value="Chromosome"/>
</dbReference>
<dbReference type="Pfam" id="PF00356">
    <property type="entry name" value="LacI"/>
    <property type="match status" value="1"/>
</dbReference>
<evidence type="ECO:0000256" key="4">
    <source>
        <dbReference type="ARBA" id="ARBA00023163"/>
    </source>
</evidence>
<reference evidence="6 7" key="1">
    <citation type="submission" date="2018-10" db="EMBL/GenBank/DDBJ databases">
        <title>Genome Sequence of Cohnella sp.</title>
        <authorList>
            <person name="Srinivasan S."/>
            <person name="Kim M.K."/>
        </authorList>
    </citation>
    <scope>NUCLEOTIDE SEQUENCE [LARGE SCALE GENOMIC DNA]</scope>
    <source>
        <strain evidence="6 7">18JY8-7</strain>
    </source>
</reference>
<dbReference type="KEGG" id="coh:EAV92_15975"/>
<dbReference type="PROSITE" id="PS00356">
    <property type="entry name" value="HTH_LACI_1"/>
    <property type="match status" value="1"/>
</dbReference>
<name>A0A3G3K0J1_9BACL</name>
<dbReference type="GO" id="GO:0000976">
    <property type="term" value="F:transcription cis-regulatory region binding"/>
    <property type="evidence" value="ECO:0007669"/>
    <property type="project" value="TreeGrafter"/>
</dbReference>
<organism evidence="6 7">
    <name type="scientific">Cohnella candidum</name>
    <dbReference type="NCBI Taxonomy" id="2674991"/>
    <lineage>
        <taxon>Bacteria</taxon>
        <taxon>Bacillati</taxon>
        <taxon>Bacillota</taxon>
        <taxon>Bacilli</taxon>
        <taxon>Bacillales</taxon>
        <taxon>Paenibacillaceae</taxon>
        <taxon>Cohnella</taxon>
    </lineage>
</organism>
<dbReference type="InterPro" id="IPR000843">
    <property type="entry name" value="HTH_LacI"/>
</dbReference>
<accession>A0A3G3K0J1</accession>
<keyword evidence="2" id="KW-0805">Transcription regulation</keyword>
<dbReference type="GO" id="GO:0003700">
    <property type="term" value="F:DNA-binding transcription factor activity"/>
    <property type="evidence" value="ECO:0007669"/>
    <property type="project" value="TreeGrafter"/>
</dbReference>
<evidence type="ECO:0000256" key="3">
    <source>
        <dbReference type="ARBA" id="ARBA00023125"/>
    </source>
</evidence>
<gene>
    <name evidence="6" type="ORF">EAV92_15975</name>
</gene>
<dbReference type="PRINTS" id="PR00036">
    <property type="entry name" value="HTHLACI"/>
</dbReference>
<dbReference type="PROSITE" id="PS50932">
    <property type="entry name" value="HTH_LACI_2"/>
    <property type="match status" value="1"/>
</dbReference>
<evidence type="ECO:0000259" key="5">
    <source>
        <dbReference type="PROSITE" id="PS50932"/>
    </source>
</evidence>
<evidence type="ECO:0000256" key="1">
    <source>
        <dbReference type="ARBA" id="ARBA00022491"/>
    </source>
</evidence>